<dbReference type="EMBL" id="CADCVL010000218">
    <property type="protein sequence ID" value="CAA9479142.1"/>
    <property type="molecule type" value="Genomic_DNA"/>
</dbReference>
<dbReference type="InterPro" id="IPR028973">
    <property type="entry name" value="PhnB-like"/>
</dbReference>
<name>A0A6J4RQH9_9ACTN</name>
<reference evidence="2" key="1">
    <citation type="submission" date="2020-02" db="EMBL/GenBank/DDBJ databases">
        <authorList>
            <person name="Meier V. D."/>
        </authorList>
    </citation>
    <scope>NUCLEOTIDE SEQUENCE</scope>
    <source>
        <strain evidence="2">AVDCRST_MAG65</strain>
    </source>
</reference>
<dbReference type="PANTHER" id="PTHR33990:SF2">
    <property type="entry name" value="PHNB-LIKE DOMAIN-CONTAINING PROTEIN"/>
    <property type="match status" value="1"/>
</dbReference>
<dbReference type="PIRSF" id="PIRSF021700">
    <property type="entry name" value="3_dmu_93_MTrfase"/>
    <property type="match status" value="1"/>
</dbReference>
<keyword evidence="2" id="KW-0808">Transferase</keyword>
<accession>A0A6J4RQH9</accession>
<protein>
    <submittedName>
        <fullName evidence="2">3-demethylubiquinone-9 3-methyltransferase</fullName>
    </submittedName>
</protein>
<feature type="domain" description="PhnB-like" evidence="1">
    <location>
        <begin position="4"/>
        <end position="118"/>
    </location>
</feature>
<dbReference type="SUPFAM" id="SSF54593">
    <property type="entry name" value="Glyoxalase/Bleomycin resistance protein/Dihydroxybiphenyl dioxygenase"/>
    <property type="match status" value="1"/>
</dbReference>
<dbReference type="AlphaFoldDB" id="A0A6J4RQH9"/>
<dbReference type="InterPro" id="IPR009725">
    <property type="entry name" value="3_dmu_93_MTrfase"/>
</dbReference>
<organism evidence="2">
    <name type="scientific">uncultured Solirubrobacteraceae bacterium</name>
    <dbReference type="NCBI Taxonomy" id="1162706"/>
    <lineage>
        <taxon>Bacteria</taxon>
        <taxon>Bacillati</taxon>
        <taxon>Actinomycetota</taxon>
        <taxon>Thermoleophilia</taxon>
        <taxon>Solirubrobacterales</taxon>
        <taxon>Solirubrobacteraceae</taxon>
        <taxon>environmental samples</taxon>
    </lineage>
</organism>
<dbReference type="Pfam" id="PF06983">
    <property type="entry name" value="3-dmu-9_3-mt"/>
    <property type="match status" value="1"/>
</dbReference>
<evidence type="ECO:0000313" key="2">
    <source>
        <dbReference type="EMBL" id="CAA9479142.1"/>
    </source>
</evidence>
<dbReference type="GO" id="GO:0032259">
    <property type="term" value="P:methylation"/>
    <property type="evidence" value="ECO:0007669"/>
    <property type="project" value="UniProtKB-KW"/>
</dbReference>
<keyword evidence="2" id="KW-0830">Ubiquinone</keyword>
<dbReference type="InterPro" id="IPR029068">
    <property type="entry name" value="Glyas_Bleomycin-R_OHBP_Dase"/>
</dbReference>
<sequence>MRSKISPNLWFDGQAEEAASFYVSVFPNSRVVGVTRYPEGSPGPVGSVMTVEFELDGQRFVGINGGPQFQFDEAVSFEIACKDQEEVDAYWERLLEGGGEESQCGWLKDRYGLSWQVVPEGMDEIFADPDPARAERAMQAMLGMRKLDVAALRAAADGVPVS</sequence>
<dbReference type="CDD" id="cd06588">
    <property type="entry name" value="PhnB_like"/>
    <property type="match status" value="1"/>
</dbReference>
<proteinExistence type="predicted"/>
<dbReference type="Gene3D" id="3.10.180.10">
    <property type="entry name" value="2,3-Dihydroxybiphenyl 1,2-Dioxygenase, domain 1"/>
    <property type="match status" value="1"/>
</dbReference>
<keyword evidence="2" id="KW-0489">Methyltransferase</keyword>
<dbReference type="GO" id="GO:0008168">
    <property type="term" value="F:methyltransferase activity"/>
    <property type="evidence" value="ECO:0007669"/>
    <property type="project" value="UniProtKB-KW"/>
</dbReference>
<dbReference type="PANTHER" id="PTHR33990">
    <property type="entry name" value="PROTEIN YJDN-RELATED"/>
    <property type="match status" value="1"/>
</dbReference>
<gene>
    <name evidence="2" type="ORF">AVDCRST_MAG65-1344</name>
</gene>
<evidence type="ECO:0000259" key="1">
    <source>
        <dbReference type="Pfam" id="PF06983"/>
    </source>
</evidence>